<gene>
    <name evidence="8 10" type="primary">trpC</name>
    <name evidence="10" type="ORF">H8700_04775</name>
</gene>
<evidence type="ECO:0000256" key="6">
    <source>
        <dbReference type="ARBA" id="ARBA00023141"/>
    </source>
</evidence>
<comment type="pathway">
    <text evidence="2 8">Amino-acid biosynthesis; L-tryptophan biosynthesis; L-tryptophan from chorismate: step 4/5.</text>
</comment>
<dbReference type="InterPro" id="IPR013785">
    <property type="entry name" value="Aldolase_TIM"/>
</dbReference>
<dbReference type="SUPFAM" id="SSF51366">
    <property type="entry name" value="Ribulose-phoshate binding barrel"/>
    <property type="match status" value="1"/>
</dbReference>
<dbReference type="Gene3D" id="3.20.20.70">
    <property type="entry name" value="Aldolase class I"/>
    <property type="match status" value="1"/>
</dbReference>
<evidence type="ECO:0000256" key="8">
    <source>
        <dbReference type="HAMAP-Rule" id="MF_00134"/>
    </source>
</evidence>
<keyword evidence="11" id="KW-1185">Reference proteome</keyword>
<keyword evidence="7 8" id="KW-0456">Lyase</keyword>
<dbReference type="GO" id="GO:0004425">
    <property type="term" value="F:indole-3-glycerol-phosphate synthase activity"/>
    <property type="evidence" value="ECO:0007669"/>
    <property type="project" value="UniProtKB-EC"/>
</dbReference>
<evidence type="ECO:0000313" key="10">
    <source>
        <dbReference type="EMBL" id="MBC8557019.1"/>
    </source>
</evidence>
<dbReference type="EC" id="4.1.1.48" evidence="8"/>
<comment type="catalytic activity">
    <reaction evidence="1 8">
        <text>1-(2-carboxyphenylamino)-1-deoxy-D-ribulose 5-phosphate + H(+) = (1S,2R)-1-C-(indol-3-yl)glycerol 3-phosphate + CO2 + H2O</text>
        <dbReference type="Rhea" id="RHEA:23476"/>
        <dbReference type="ChEBI" id="CHEBI:15377"/>
        <dbReference type="ChEBI" id="CHEBI:15378"/>
        <dbReference type="ChEBI" id="CHEBI:16526"/>
        <dbReference type="ChEBI" id="CHEBI:58613"/>
        <dbReference type="ChEBI" id="CHEBI:58866"/>
        <dbReference type="EC" id="4.1.1.48"/>
    </reaction>
</comment>
<evidence type="ECO:0000313" key="11">
    <source>
        <dbReference type="Proteomes" id="UP000637513"/>
    </source>
</evidence>
<feature type="domain" description="Indole-3-glycerol phosphate synthase" evidence="9">
    <location>
        <begin position="4"/>
        <end position="255"/>
    </location>
</feature>
<dbReference type="RefSeq" id="WP_249303878.1">
    <property type="nucleotide sequence ID" value="NZ_JACRSW010000015.1"/>
</dbReference>
<protein>
    <recommendedName>
        <fullName evidence="8">Indole-3-glycerol phosphate synthase</fullName>
        <shortName evidence="8">IGPS</shortName>
        <ecNumber evidence="8">4.1.1.48</ecNumber>
    </recommendedName>
</protein>
<reference evidence="10 11" key="1">
    <citation type="submission" date="2020-08" db="EMBL/GenBank/DDBJ databases">
        <title>Genome public.</title>
        <authorList>
            <person name="Liu C."/>
            <person name="Sun Q."/>
        </authorList>
    </citation>
    <scope>NUCLEOTIDE SEQUENCE [LARGE SCALE GENOMIC DNA]</scope>
    <source>
        <strain evidence="10 11">BX3</strain>
    </source>
</reference>
<dbReference type="Proteomes" id="UP000637513">
    <property type="component" value="Unassembled WGS sequence"/>
</dbReference>
<keyword evidence="5 8" id="KW-0822">Tryptophan biosynthesis</keyword>
<organism evidence="10 11">
    <name type="scientific">Jutongia hominis</name>
    <dbReference type="NCBI Taxonomy" id="2763664"/>
    <lineage>
        <taxon>Bacteria</taxon>
        <taxon>Bacillati</taxon>
        <taxon>Bacillota</taxon>
        <taxon>Clostridia</taxon>
        <taxon>Lachnospirales</taxon>
        <taxon>Lachnospiraceae</taxon>
        <taxon>Jutongia</taxon>
    </lineage>
</organism>
<dbReference type="InterPro" id="IPR045186">
    <property type="entry name" value="Indole-3-glycerol_P_synth"/>
</dbReference>
<evidence type="ECO:0000256" key="3">
    <source>
        <dbReference type="ARBA" id="ARBA00022605"/>
    </source>
</evidence>
<sequence length="266" mass="29651">MNILEEIAQKTKERIEAKKKELPLEVLKEKAQKMDANTGFPFEKALKKEGVSFICEVKKASPSKGIIAKDFPYVEIAKAYEKEGASAISVLTEPYYFQGADRFLEEIHQEVSIPLLRKDFTVDAYMIYEAKVIGASAVLLICALLDDQKLSEYLALAESLGLSALVEAHDEEEVKRAMQAKARVIGVNNRDLKTFTVDIHNSMRLRELVPEDILFVSESGIRTNEDIQALAAKQVDAVLVGETMMRASKDANALQSMIQAGKIKVR</sequence>
<dbReference type="InterPro" id="IPR011060">
    <property type="entry name" value="RibuloseP-bd_barrel"/>
</dbReference>
<dbReference type="PROSITE" id="PS00614">
    <property type="entry name" value="IGPS"/>
    <property type="match status" value="1"/>
</dbReference>
<dbReference type="PANTHER" id="PTHR22854:SF2">
    <property type="entry name" value="INDOLE-3-GLYCEROL-PHOSPHATE SYNTHASE"/>
    <property type="match status" value="1"/>
</dbReference>
<evidence type="ECO:0000259" key="9">
    <source>
        <dbReference type="Pfam" id="PF00218"/>
    </source>
</evidence>
<comment type="similarity">
    <text evidence="8">Belongs to the TrpC family.</text>
</comment>
<keyword evidence="4 8" id="KW-0210">Decarboxylase</keyword>
<dbReference type="InterPro" id="IPR001468">
    <property type="entry name" value="Indole-3-GlycerolPSynthase_CS"/>
</dbReference>
<dbReference type="PANTHER" id="PTHR22854">
    <property type="entry name" value="TRYPTOPHAN BIOSYNTHESIS PROTEIN"/>
    <property type="match status" value="1"/>
</dbReference>
<dbReference type="HAMAP" id="MF_00134_B">
    <property type="entry name" value="IGPS_B"/>
    <property type="match status" value="1"/>
</dbReference>
<evidence type="ECO:0000256" key="7">
    <source>
        <dbReference type="ARBA" id="ARBA00023239"/>
    </source>
</evidence>
<evidence type="ECO:0000256" key="1">
    <source>
        <dbReference type="ARBA" id="ARBA00001633"/>
    </source>
</evidence>
<dbReference type="Pfam" id="PF00218">
    <property type="entry name" value="IGPS"/>
    <property type="match status" value="1"/>
</dbReference>
<dbReference type="CDD" id="cd00331">
    <property type="entry name" value="IGPS"/>
    <property type="match status" value="1"/>
</dbReference>
<evidence type="ECO:0000256" key="2">
    <source>
        <dbReference type="ARBA" id="ARBA00004696"/>
    </source>
</evidence>
<accession>A0ABR7MTM9</accession>
<proteinExistence type="inferred from homology"/>
<comment type="caution">
    <text evidence="10">The sequence shown here is derived from an EMBL/GenBank/DDBJ whole genome shotgun (WGS) entry which is preliminary data.</text>
</comment>
<name>A0ABR7MTM9_9FIRM</name>
<dbReference type="NCBIfam" id="NF001377">
    <property type="entry name" value="PRK00278.2-4"/>
    <property type="match status" value="1"/>
</dbReference>
<dbReference type="EMBL" id="JACRSW010000015">
    <property type="protein sequence ID" value="MBC8557019.1"/>
    <property type="molecule type" value="Genomic_DNA"/>
</dbReference>
<evidence type="ECO:0000256" key="5">
    <source>
        <dbReference type="ARBA" id="ARBA00022822"/>
    </source>
</evidence>
<keyword evidence="6 8" id="KW-0057">Aromatic amino acid biosynthesis</keyword>
<keyword evidence="3 8" id="KW-0028">Amino-acid biosynthesis</keyword>
<evidence type="ECO:0000256" key="4">
    <source>
        <dbReference type="ARBA" id="ARBA00022793"/>
    </source>
</evidence>
<dbReference type="InterPro" id="IPR013798">
    <property type="entry name" value="Indole-3-glycerol_P_synth_dom"/>
</dbReference>